<protein>
    <submittedName>
        <fullName evidence="1">Uncharacterized protein</fullName>
    </submittedName>
</protein>
<reference evidence="2" key="1">
    <citation type="submission" date="2017-09" db="EMBL/GenBank/DDBJ databases">
        <authorList>
            <person name="Varghese N."/>
            <person name="Submissions S."/>
        </authorList>
    </citation>
    <scope>NUCLEOTIDE SEQUENCE [LARGE SCALE GENOMIC DNA]</scope>
    <source>
        <strain evidence="2">USBA 140</strain>
    </source>
</reference>
<accession>A0A286G439</accession>
<gene>
    <name evidence="1" type="ORF">SAMN05421508_101514</name>
</gene>
<organism evidence="1 2">
    <name type="scientific">Caenispirillum bisanense</name>
    <dbReference type="NCBI Taxonomy" id="414052"/>
    <lineage>
        <taxon>Bacteria</taxon>
        <taxon>Pseudomonadati</taxon>
        <taxon>Pseudomonadota</taxon>
        <taxon>Alphaproteobacteria</taxon>
        <taxon>Rhodospirillales</taxon>
        <taxon>Novispirillaceae</taxon>
        <taxon>Caenispirillum</taxon>
    </lineage>
</organism>
<evidence type="ECO:0000313" key="2">
    <source>
        <dbReference type="Proteomes" id="UP000219621"/>
    </source>
</evidence>
<dbReference type="AlphaFoldDB" id="A0A286G439"/>
<dbReference type="RefSeq" id="WP_097277397.1">
    <property type="nucleotide sequence ID" value="NZ_OCNJ01000001.1"/>
</dbReference>
<evidence type="ECO:0000313" key="1">
    <source>
        <dbReference type="EMBL" id="SOD90327.1"/>
    </source>
</evidence>
<name>A0A286G439_9PROT</name>
<dbReference type="EMBL" id="OCNJ01000001">
    <property type="protein sequence ID" value="SOD90327.1"/>
    <property type="molecule type" value="Genomic_DNA"/>
</dbReference>
<dbReference type="Proteomes" id="UP000219621">
    <property type="component" value="Unassembled WGS sequence"/>
</dbReference>
<keyword evidence="2" id="KW-1185">Reference proteome</keyword>
<proteinExistence type="predicted"/>
<sequence>MRKDTVPPAAVDVLTVAPCERVEGHARIAALDQSSVATLHHLGDIPWVDRVTADEGQSTPLAAVAVALSASENEAEAALHDLAAQKAHLRLLVIGAGCRLSTLHEDVAVMRAATPQQAATAIKTLLAPSWLPGFIGCDVADLRTAVNGRHCRHVVTVDLGDDADACVQALLAAVSPLAEDAGVGLFLNIWPGAGPRAPLQVTADVIAGVAEAAPPDAVVVAAMPVGDLDYETPAVTLSVWSTRPTL</sequence>